<gene>
    <name evidence="2" type="ORF">GCM10008939_26140</name>
</gene>
<protein>
    <submittedName>
        <fullName evidence="2">Membrane protein</fullName>
    </submittedName>
</protein>
<dbReference type="Pfam" id="PF04020">
    <property type="entry name" value="Phage_holin_4_2"/>
    <property type="match status" value="1"/>
</dbReference>
<dbReference type="PANTHER" id="PTHR37309">
    <property type="entry name" value="SLR0284 PROTEIN"/>
    <property type="match status" value="1"/>
</dbReference>
<evidence type="ECO:0000313" key="2">
    <source>
        <dbReference type="EMBL" id="GGJ80955.1"/>
    </source>
</evidence>
<dbReference type="InterPro" id="IPR007165">
    <property type="entry name" value="Phage_holin_4_2"/>
</dbReference>
<feature type="transmembrane region" description="Helical" evidence="1">
    <location>
        <begin position="47"/>
        <end position="68"/>
    </location>
</feature>
<dbReference type="AlphaFoldDB" id="A0A917PJ60"/>
<evidence type="ECO:0000256" key="1">
    <source>
        <dbReference type="SAM" id="Phobius"/>
    </source>
</evidence>
<proteinExistence type="predicted"/>
<dbReference type="EMBL" id="BMOE01000009">
    <property type="protein sequence ID" value="GGJ80955.1"/>
    <property type="molecule type" value="Genomic_DNA"/>
</dbReference>
<keyword evidence="1" id="KW-0812">Transmembrane</keyword>
<keyword evidence="1" id="KW-0472">Membrane</keyword>
<dbReference type="PANTHER" id="PTHR37309:SF1">
    <property type="entry name" value="SLR0284 PROTEIN"/>
    <property type="match status" value="1"/>
</dbReference>
<feature type="transmembrane region" description="Helical" evidence="1">
    <location>
        <begin position="16"/>
        <end position="35"/>
    </location>
</feature>
<sequence length="134" mass="14330">MVLSDGTPYAVHMQNFLLKLGINALALWLTTRLYGGVYFEQGSTWDVLVAALVLGLVNALIRPLLLLLSLPINVLTLGLFTLIVNGVVLSIVAGVTRLVVANFGAAVVGALVLTVVSWVLDSVLHVLDGRRQQL</sequence>
<name>A0A917PJ60_9DEIO</name>
<reference evidence="2" key="1">
    <citation type="journal article" date="2014" name="Int. J. Syst. Evol. Microbiol.">
        <title>Complete genome sequence of Corynebacterium casei LMG S-19264T (=DSM 44701T), isolated from a smear-ripened cheese.</title>
        <authorList>
            <consortium name="US DOE Joint Genome Institute (JGI-PGF)"/>
            <person name="Walter F."/>
            <person name="Albersmeier A."/>
            <person name="Kalinowski J."/>
            <person name="Ruckert C."/>
        </authorList>
    </citation>
    <scope>NUCLEOTIDE SEQUENCE</scope>
    <source>
        <strain evidence="2">JCM 14371</strain>
    </source>
</reference>
<evidence type="ECO:0000313" key="3">
    <source>
        <dbReference type="Proteomes" id="UP000635726"/>
    </source>
</evidence>
<comment type="caution">
    <text evidence="2">The sequence shown here is derived from an EMBL/GenBank/DDBJ whole genome shotgun (WGS) entry which is preliminary data.</text>
</comment>
<keyword evidence="3" id="KW-1185">Reference proteome</keyword>
<keyword evidence="1" id="KW-1133">Transmembrane helix</keyword>
<feature type="transmembrane region" description="Helical" evidence="1">
    <location>
        <begin position="99"/>
        <end position="120"/>
    </location>
</feature>
<feature type="transmembrane region" description="Helical" evidence="1">
    <location>
        <begin position="74"/>
        <end position="92"/>
    </location>
</feature>
<accession>A0A917PJ60</accession>
<reference evidence="2" key="2">
    <citation type="submission" date="2020-09" db="EMBL/GenBank/DDBJ databases">
        <authorList>
            <person name="Sun Q."/>
            <person name="Ohkuma M."/>
        </authorList>
    </citation>
    <scope>NUCLEOTIDE SEQUENCE</scope>
    <source>
        <strain evidence="2">JCM 14371</strain>
    </source>
</reference>
<organism evidence="2 3">
    <name type="scientific">Deinococcus aquiradiocola</name>
    <dbReference type="NCBI Taxonomy" id="393059"/>
    <lineage>
        <taxon>Bacteria</taxon>
        <taxon>Thermotogati</taxon>
        <taxon>Deinococcota</taxon>
        <taxon>Deinococci</taxon>
        <taxon>Deinococcales</taxon>
        <taxon>Deinococcaceae</taxon>
        <taxon>Deinococcus</taxon>
    </lineage>
</organism>
<dbReference type="Proteomes" id="UP000635726">
    <property type="component" value="Unassembled WGS sequence"/>
</dbReference>